<evidence type="ECO:0000256" key="2">
    <source>
        <dbReference type="ARBA" id="ARBA00022490"/>
    </source>
</evidence>
<dbReference type="GO" id="GO:0003924">
    <property type="term" value="F:GTPase activity"/>
    <property type="evidence" value="ECO:0007669"/>
    <property type="project" value="UniProtKB-UniRule"/>
</dbReference>
<evidence type="ECO:0000256" key="1">
    <source>
        <dbReference type="ARBA" id="ARBA00007699"/>
    </source>
</evidence>
<dbReference type="InterPro" id="IPR031167">
    <property type="entry name" value="G_OBG"/>
</dbReference>
<dbReference type="InterPro" id="IPR027417">
    <property type="entry name" value="P-loop_NTPase"/>
</dbReference>
<dbReference type="InterPro" id="IPR036726">
    <property type="entry name" value="GTP1_OBG_dom_sf"/>
</dbReference>
<dbReference type="GO" id="GO:0000287">
    <property type="term" value="F:magnesium ion binding"/>
    <property type="evidence" value="ECO:0007669"/>
    <property type="project" value="InterPro"/>
</dbReference>
<reference evidence="12 13" key="1">
    <citation type="journal article" date="2009" name="Appl. Environ. Microbiol.">
        <title>Community genomic and proteomic analyses of chemoautotrophic iron-oxidizing "Leptospirillum rubarum" (Group II) and "Leptospirillum ferrodiazotrophum" (Group III) bacteria in acid mine drainage biofilms.</title>
        <authorList>
            <person name="Goltsman D.S."/>
            <person name="Denef V.J."/>
            <person name="Singer S.W."/>
            <person name="VerBerkmoes N.C."/>
            <person name="Lefsrud M."/>
            <person name="Mueller R.S."/>
            <person name="Dick G.J."/>
            <person name="Sun C.L."/>
            <person name="Wheeler K.E."/>
            <person name="Zemla A."/>
            <person name="Baker B.J."/>
            <person name="Hauser L."/>
            <person name="Land M."/>
            <person name="Shah M.B."/>
            <person name="Thelen M.P."/>
            <person name="Hettich R.L."/>
            <person name="Banfield J.F."/>
        </authorList>
    </citation>
    <scope>NUCLEOTIDE SEQUENCE [LARGE SCALE GENOMIC DNA]</scope>
</reference>
<dbReference type="FunFam" id="2.70.210.12:FF:000001">
    <property type="entry name" value="GTPase Obg"/>
    <property type="match status" value="1"/>
</dbReference>
<dbReference type="SUPFAM" id="SSF82051">
    <property type="entry name" value="Obg GTP-binding protein N-terminal domain"/>
    <property type="match status" value="1"/>
</dbReference>
<dbReference type="Gene3D" id="2.70.210.12">
    <property type="entry name" value="GTP1/OBG domain"/>
    <property type="match status" value="1"/>
</dbReference>
<keyword evidence="4 8" id="KW-0547">Nucleotide-binding</keyword>
<comment type="function">
    <text evidence="8">An essential GTPase which binds GTP, GDP and possibly (p)ppGpp with moderate affinity, with high nucleotide exchange rates and a fairly low GTP hydrolysis rate. Plays a role in control of the cell cycle, stress response, ribosome biogenesis and in those bacteria that undergo differentiation, in morphogenesis control.</text>
</comment>
<dbReference type="GO" id="GO:0005737">
    <property type="term" value="C:cytoplasm"/>
    <property type="evidence" value="ECO:0007669"/>
    <property type="project" value="UniProtKB-SubCell"/>
</dbReference>
<dbReference type="NCBIfam" id="TIGR02729">
    <property type="entry name" value="Obg_CgtA"/>
    <property type="match status" value="1"/>
</dbReference>
<feature type="binding site" evidence="8">
    <location>
        <begin position="287"/>
        <end position="290"/>
    </location>
    <ligand>
        <name>GTP</name>
        <dbReference type="ChEBI" id="CHEBI:37565"/>
    </ligand>
</feature>
<evidence type="ECO:0000256" key="5">
    <source>
        <dbReference type="ARBA" id="ARBA00022801"/>
    </source>
</evidence>
<evidence type="ECO:0000259" key="10">
    <source>
        <dbReference type="PROSITE" id="PS51710"/>
    </source>
</evidence>
<dbReference type="NCBIfam" id="NF008955">
    <property type="entry name" value="PRK12297.1"/>
    <property type="match status" value="1"/>
</dbReference>
<dbReference type="PRINTS" id="PR00326">
    <property type="entry name" value="GTP1OBG"/>
</dbReference>
<dbReference type="Proteomes" id="UP000009374">
    <property type="component" value="Unassembled WGS sequence"/>
</dbReference>
<keyword evidence="7 8" id="KW-0342">GTP-binding</keyword>
<evidence type="ECO:0000256" key="9">
    <source>
        <dbReference type="SAM" id="MobiDB-lite"/>
    </source>
</evidence>
<dbReference type="NCBIfam" id="NF008956">
    <property type="entry name" value="PRK12299.1"/>
    <property type="match status" value="1"/>
</dbReference>
<evidence type="ECO:0000313" key="12">
    <source>
        <dbReference type="EMBL" id="EES52615.1"/>
    </source>
</evidence>
<dbReference type="PROSITE" id="PS00905">
    <property type="entry name" value="GTP1_OBG"/>
    <property type="match status" value="1"/>
</dbReference>
<protein>
    <recommendedName>
        <fullName evidence="8">GTPase Obg</fullName>
        <ecNumber evidence="8">3.6.5.-</ecNumber>
    </recommendedName>
    <alternativeName>
        <fullName evidence="8">GTP-binding protein Obg</fullName>
    </alternativeName>
</protein>
<keyword evidence="3 8" id="KW-0479">Metal-binding</keyword>
<sequence>MSQFVDEVTLRVASGKGGDGSASFRREKFVPRGGPDGGDGGNGGSIILCGTPDRSTLLDFKHRPRVVATAGENGRGKKQHGKNGEDLVLLVPLGTQVFDSETGNLLADIVTEGQLFVAAPGGRGGRGNVHFATPTRQAPDFAEPGKPAVEITLRLELKVMAKVGLLGFPNAGKSTFLGRITRAHPRIGSYPFTTLHPHLGVVTRGSFPEIREYVVADLPGLIEGAHEGKGLGDRFLRHVERTQVLLHFIDVSYEGPADPEESYRIIRNELALYDPRLLDKPEQVAATKADSADPERVEAFLDFCRRTGRTPYLLSSQTGEGIPEILNALDNLLEGEALLASEDGARPEP</sequence>
<dbReference type="SUPFAM" id="SSF52540">
    <property type="entry name" value="P-loop containing nucleoside triphosphate hydrolases"/>
    <property type="match status" value="1"/>
</dbReference>
<dbReference type="PANTHER" id="PTHR11702">
    <property type="entry name" value="DEVELOPMENTALLY REGULATED GTP-BINDING PROTEIN-RELATED"/>
    <property type="match status" value="1"/>
</dbReference>
<feature type="binding site" evidence="8">
    <location>
        <begin position="217"/>
        <end position="220"/>
    </location>
    <ligand>
        <name>GTP</name>
        <dbReference type="ChEBI" id="CHEBI:37565"/>
    </ligand>
</feature>
<keyword evidence="2 8" id="KW-0963">Cytoplasm</keyword>
<evidence type="ECO:0000256" key="6">
    <source>
        <dbReference type="ARBA" id="ARBA00022842"/>
    </source>
</evidence>
<dbReference type="EC" id="3.6.5.-" evidence="8"/>
<feature type="compositionally biased region" description="Gly residues" evidence="9">
    <location>
        <begin position="34"/>
        <end position="44"/>
    </location>
</feature>
<evidence type="ECO:0000259" key="11">
    <source>
        <dbReference type="PROSITE" id="PS51883"/>
    </source>
</evidence>
<dbReference type="Gene3D" id="3.40.50.300">
    <property type="entry name" value="P-loop containing nucleotide triphosphate hydrolases"/>
    <property type="match status" value="1"/>
</dbReference>
<gene>
    <name evidence="8" type="primary">obg</name>
    <name evidence="12" type="ORF">UBAL3_93200118</name>
</gene>
<evidence type="ECO:0000256" key="7">
    <source>
        <dbReference type="ARBA" id="ARBA00023134"/>
    </source>
</evidence>
<dbReference type="PROSITE" id="PS51710">
    <property type="entry name" value="G_OBG"/>
    <property type="match status" value="1"/>
</dbReference>
<dbReference type="GO" id="GO:0042254">
    <property type="term" value="P:ribosome biogenesis"/>
    <property type="evidence" value="ECO:0007669"/>
    <property type="project" value="UniProtKB-UniRule"/>
</dbReference>
<feature type="domain" description="Obg" evidence="11">
    <location>
        <begin position="2"/>
        <end position="160"/>
    </location>
</feature>
<keyword evidence="6 8" id="KW-0460">Magnesium</keyword>
<dbReference type="InterPro" id="IPR045086">
    <property type="entry name" value="OBG_GTPase"/>
</dbReference>
<keyword evidence="13" id="KW-1185">Reference proteome</keyword>
<comment type="subcellular location">
    <subcellularLocation>
        <location evidence="8">Cytoplasm</location>
    </subcellularLocation>
</comment>
<evidence type="ECO:0000256" key="4">
    <source>
        <dbReference type="ARBA" id="ARBA00022741"/>
    </source>
</evidence>
<dbReference type="InterPro" id="IPR006073">
    <property type="entry name" value="GTP-bd"/>
</dbReference>
<comment type="cofactor">
    <cofactor evidence="8">
        <name>Mg(2+)</name>
        <dbReference type="ChEBI" id="CHEBI:18420"/>
    </cofactor>
</comment>
<dbReference type="Pfam" id="PF01018">
    <property type="entry name" value="GTP1_OBG"/>
    <property type="match status" value="1"/>
</dbReference>
<dbReference type="CDD" id="cd01898">
    <property type="entry name" value="Obg"/>
    <property type="match status" value="1"/>
</dbReference>
<comment type="similarity">
    <text evidence="1 8">Belongs to the TRAFAC class OBG-HflX-like GTPase superfamily. OBG GTPase family.</text>
</comment>
<name>C6HY03_9BACT</name>
<evidence type="ECO:0000256" key="3">
    <source>
        <dbReference type="ARBA" id="ARBA00022723"/>
    </source>
</evidence>
<evidence type="ECO:0000256" key="8">
    <source>
        <dbReference type="HAMAP-Rule" id="MF_01454"/>
    </source>
</evidence>
<dbReference type="Pfam" id="PF01926">
    <property type="entry name" value="MMR_HSR1"/>
    <property type="match status" value="1"/>
</dbReference>
<keyword evidence="5 8" id="KW-0378">Hydrolase</keyword>
<feature type="binding site" evidence="8">
    <location>
        <position position="174"/>
    </location>
    <ligand>
        <name>Mg(2+)</name>
        <dbReference type="ChEBI" id="CHEBI:18420"/>
    </ligand>
</feature>
<dbReference type="InterPro" id="IPR014100">
    <property type="entry name" value="GTP-bd_Obg/CgtA"/>
</dbReference>
<comment type="subunit">
    <text evidence="8">Monomer.</text>
</comment>
<dbReference type="PANTHER" id="PTHR11702:SF31">
    <property type="entry name" value="MITOCHONDRIAL RIBOSOME-ASSOCIATED GTPASE 2"/>
    <property type="match status" value="1"/>
</dbReference>
<feature type="domain" description="OBG-type G" evidence="10">
    <location>
        <begin position="161"/>
        <end position="334"/>
    </location>
</feature>
<accession>C6HY03</accession>
<dbReference type="AlphaFoldDB" id="C6HY03"/>
<feature type="binding site" evidence="8">
    <location>
        <begin position="167"/>
        <end position="174"/>
    </location>
    <ligand>
        <name>GTP</name>
        <dbReference type="ChEBI" id="CHEBI:37565"/>
    </ligand>
</feature>
<dbReference type="InterPro" id="IPR006074">
    <property type="entry name" value="GTP1-OBG_CS"/>
</dbReference>
<dbReference type="EMBL" id="GG693875">
    <property type="protein sequence ID" value="EES52615.1"/>
    <property type="molecule type" value="Genomic_DNA"/>
</dbReference>
<feature type="binding site" evidence="8">
    <location>
        <position position="194"/>
    </location>
    <ligand>
        <name>Mg(2+)</name>
        <dbReference type="ChEBI" id="CHEBI:18420"/>
    </ligand>
</feature>
<evidence type="ECO:0000313" key="13">
    <source>
        <dbReference type="Proteomes" id="UP000009374"/>
    </source>
</evidence>
<feature type="binding site" evidence="8">
    <location>
        <begin position="192"/>
        <end position="196"/>
    </location>
    <ligand>
        <name>GTP</name>
        <dbReference type="ChEBI" id="CHEBI:37565"/>
    </ligand>
</feature>
<dbReference type="PIRSF" id="PIRSF002401">
    <property type="entry name" value="GTP_bd_Obg/CgtA"/>
    <property type="match status" value="1"/>
</dbReference>
<dbReference type="PROSITE" id="PS51883">
    <property type="entry name" value="OBG"/>
    <property type="match status" value="1"/>
</dbReference>
<dbReference type="GO" id="GO:0043022">
    <property type="term" value="F:ribosome binding"/>
    <property type="evidence" value="ECO:0007669"/>
    <property type="project" value="UniProtKB-ARBA"/>
</dbReference>
<feature type="region of interest" description="Disordered" evidence="9">
    <location>
        <begin position="14"/>
        <end position="44"/>
    </location>
</feature>
<dbReference type="HAMAP" id="MF_01454">
    <property type="entry name" value="GTPase_Obg"/>
    <property type="match status" value="1"/>
</dbReference>
<feature type="binding site" evidence="8">
    <location>
        <begin position="315"/>
        <end position="317"/>
    </location>
    <ligand>
        <name>GTP</name>
        <dbReference type="ChEBI" id="CHEBI:37565"/>
    </ligand>
</feature>
<organism evidence="12 13">
    <name type="scientific">Leptospirillum ferrodiazotrophum</name>
    <dbReference type="NCBI Taxonomy" id="412449"/>
    <lineage>
        <taxon>Bacteria</taxon>
        <taxon>Pseudomonadati</taxon>
        <taxon>Nitrospirota</taxon>
        <taxon>Nitrospiria</taxon>
        <taxon>Nitrospirales</taxon>
        <taxon>Nitrospiraceae</taxon>
        <taxon>Leptospirillum</taxon>
    </lineage>
</organism>
<dbReference type="InterPro" id="IPR006169">
    <property type="entry name" value="GTP1_OBG_dom"/>
</dbReference>
<proteinExistence type="inferred from homology"/>
<dbReference type="GO" id="GO:0005525">
    <property type="term" value="F:GTP binding"/>
    <property type="evidence" value="ECO:0007669"/>
    <property type="project" value="UniProtKB-UniRule"/>
</dbReference>